<dbReference type="GO" id="GO:0005737">
    <property type="term" value="C:cytoplasm"/>
    <property type="evidence" value="ECO:0007669"/>
    <property type="project" value="UniProtKB-SubCell"/>
</dbReference>
<comment type="function">
    <text evidence="5">Bidirectionally degrades single-stranded DNA into large acid-insoluble oligonucleotides, which are then degraded further into small acid-soluble oligonucleotides.</text>
</comment>
<evidence type="ECO:0000313" key="10">
    <source>
        <dbReference type="EMBL" id="EAT11671.1"/>
    </source>
</evidence>
<keyword evidence="4 5" id="KW-0269">Exonuclease</keyword>
<comment type="catalytic activity">
    <reaction evidence="5 6">
        <text>Exonucleolytic cleavage in either 5'- to 3'- or 3'- to 5'-direction to yield nucleoside 5'-phosphates.</text>
        <dbReference type="EC" id="3.1.11.6"/>
    </reaction>
</comment>
<dbReference type="InterPro" id="IPR020579">
    <property type="entry name" value="Exonuc_VII_lsu_C"/>
</dbReference>
<dbReference type="HOGENOM" id="CLU_023625_3_1_6"/>
<comment type="caution">
    <text evidence="10">The sequence shown here is derived from an EMBL/GenBank/DDBJ whole genome shotgun (WGS) entry which is preliminary data.</text>
</comment>
<evidence type="ECO:0000256" key="7">
    <source>
        <dbReference type="SAM" id="Coils"/>
    </source>
</evidence>
<evidence type="ECO:0000256" key="6">
    <source>
        <dbReference type="RuleBase" id="RU004355"/>
    </source>
</evidence>
<dbReference type="Pfam" id="PF13742">
    <property type="entry name" value="tRNA_anti_2"/>
    <property type="match status" value="1"/>
</dbReference>
<evidence type="ECO:0000256" key="2">
    <source>
        <dbReference type="ARBA" id="ARBA00022722"/>
    </source>
</evidence>
<dbReference type="PANTHER" id="PTHR30008:SF0">
    <property type="entry name" value="EXODEOXYRIBONUCLEASE 7 LARGE SUBUNIT"/>
    <property type="match status" value="1"/>
</dbReference>
<dbReference type="NCBIfam" id="TIGR00237">
    <property type="entry name" value="xseA"/>
    <property type="match status" value="1"/>
</dbReference>
<evidence type="ECO:0000313" key="11">
    <source>
        <dbReference type="Proteomes" id="UP000004263"/>
    </source>
</evidence>
<dbReference type="RefSeq" id="WP_007016441.1">
    <property type="nucleotide sequence ID" value="NZ_AAQH01000014.1"/>
</dbReference>
<keyword evidence="3 5" id="KW-0378">Hydrolase</keyword>
<feature type="domain" description="Exonuclease VII large subunit C-terminal" evidence="8">
    <location>
        <begin position="125"/>
        <end position="437"/>
    </location>
</feature>
<dbReference type="GO" id="GO:0006308">
    <property type="term" value="P:DNA catabolic process"/>
    <property type="evidence" value="ECO:0007669"/>
    <property type="project" value="UniProtKB-UniRule"/>
</dbReference>
<protein>
    <recommendedName>
        <fullName evidence="5">Exodeoxyribonuclease 7 large subunit</fullName>
        <ecNumber evidence="5">3.1.11.6</ecNumber>
    </recommendedName>
    <alternativeName>
        <fullName evidence="5">Exodeoxyribonuclease VII large subunit</fullName>
        <shortName evidence="5">Exonuclease VII large subunit</shortName>
    </alternativeName>
</protein>
<feature type="coiled-coil region" evidence="7">
    <location>
        <begin position="351"/>
        <end position="378"/>
    </location>
</feature>
<keyword evidence="11" id="KW-1185">Reference proteome</keyword>
<dbReference type="OrthoDB" id="9802795at2"/>
<dbReference type="EC" id="3.1.11.6" evidence="5"/>
<dbReference type="InterPro" id="IPR003753">
    <property type="entry name" value="Exonuc_VII_L"/>
</dbReference>
<evidence type="ECO:0000259" key="9">
    <source>
        <dbReference type="Pfam" id="PF13742"/>
    </source>
</evidence>
<proteinExistence type="inferred from homology"/>
<reference evidence="10 11" key="1">
    <citation type="submission" date="2006-03" db="EMBL/GenBank/DDBJ databases">
        <authorList>
            <person name="Pinhassi J."/>
            <person name="Pedros-Alio C."/>
            <person name="Ferriera S."/>
            <person name="Johnson J."/>
            <person name="Kravitz S."/>
            <person name="Halpern A."/>
            <person name="Remington K."/>
            <person name="Beeson K."/>
            <person name="Tran B."/>
            <person name="Rogers Y.-H."/>
            <person name="Friedman R."/>
            <person name="Venter J.C."/>
        </authorList>
    </citation>
    <scope>NUCLEOTIDE SEQUENCE [LARGE SCALE GENOMIC DNA]</scope>
    <source>
        <strain evidence="10 11">RED65</strain>
    </source>
</reference>
<dbReference type="GO" id="GO:0009318">
    <property type="term" value="C:exodeoxyribonuclease VII complex"/>
    <property type="evidence" value="ECO:0007669"/>
    <property type="project" value="UniProtKB-UniRule"/>
</dbReference>
<dbReference type="CDD" id="cd04489">
    <property type="entry name" value="ExoVII_LU_OBF"/>
    <property type="match status" value="1"/>
</dbReference>
<evidence type="ECO:0000256" key="4">
    <source>
        <dbReference type="ARBA" id="ARBA00022839"/>
    </source>
</evidence>
<dbReference type="PANTHER" id="PTHR30008">
    <property type="entry name" value="EXODEOXYRIBONUCLEASE 7 LARGE SUBUNIT"/>
    <property type="match status" value="1"/>
</dbReference>
<gene>
    <name evidence="5" type="primary">xseA</name>
    <name evidence="10" type="ORF">RED65_05972</name>
</gene>
<dbReference type="STRING" id="207949.RED65_05972"/>
<comment type="similarity">
    <text evidence="5 6">Belongs to the XseA family.</text>
</comment>
<name>Q1N0J3_9GAMM</name>
<dbReference type="EMBL" id="AAQH01000014">
    <property type="protein sequence ID" value="EAT11671.1"/>
    <property type="molecule type" value="Genomic_DNA"/>
</dbReference>
<organism evidence="10 11">
    <name type="scientific">Bermanella marisrubri</name>
    <dbReference type="NCBI Taxonomy" id="207949"/>
    <lineage>
        <taxon>Bacteria</taxon>
        <taxon>Pseudomonadati</taxon>
        <taxon>Pseudomonadota</taxon>
        <taxon>Gammaproteobacteria</taxon>
        <taxon>Oceanospirillales</taxon>
        <taxon>Oceanospirillaceae</taxon>
        <taxon>Bermanella</taxon>
    </lineage>
</organism>
<dbReference type="HAMAP" id="MF_00378">
    <property type="entry name" value="Exonuc_7_L"/>
    <property type="match status" value="1"/>
</dbReference>
<evidence type="ECO:0000256" key="3">
    <source>
        <dbReference type="ARBA" id="ARBA00022801"/>
    </source>
</evidence>
<evidence type="ECO:0000259" key="8">
    <source>
        <dbReference type="Pfam" id="PF02601"/>
    </source>
</evidence>
<feature type="domain" description="OB-fold nucleic acid binding" evidence="9">
    <location>
        <begin position="9"/>
        <end position="102"/>
    </location>
</feature>
<sequence>MKATQTQPITVSQLNRQSKELLETYLHNVVVTGEISNLARPRSGHWYFSLKDERAQVRCAMFKNRTQFVNFAPKEGDQVIIYASVSLYEARGDYQLIVNKMESAGEGALRAAFDALKKHLFTQGLFNQEYKQALPKHPQHLGVITSPTGAAIRDVLSVLKRRMPSLPVSIYPTQVQGQQAAAQIVAAIERANRDQQCDVIILTRGGGSLEDLWPFNEEAVAWAIFHSRIPIISAVGHEVDVSISDFVADVRAATPSAAAEMVSMDRFEWLGRFENAERALLRAWSNRIQHWQFRVEQLSKRIRHPREKLQENMQRLDMASMRLNTIMEKQLQREQTRVAHLVHRFYQVQPQRQLERQKLQLQQLNKRLQLAMKQELNQFKHRLQNQAEVLNAVSPLSTLGRGYAILTTESGEAIRSSKQVTAGDTIHGRLHQGSITATILNSDDAN</sequence>
<dbReference type="GO" id="GO:0008855">
    <property type="term" value="F:exodeoxyribonuclease VII activity"/>
    <property type="evidence" value="ECO:0007669"/>
    <property type="project" value="UniProtKB-UniRule"/>
</dbReference>
<dbReference type="GO" id="GO:0003676">
    <property type="term" value="F:nucleic acid binding"/>
    <property type="evidence" value="ECO:0007669"/>
    <property type="project" value="InterPro"/>
</dbReference>
<dbReference type="Gene3D" id="2.40.50.1010">
    <property type="match status" value="1"/>
</dbReference>
<evidence type="ECO:0000256" key="5">
    <source>
        <dbReference type="HAMAP-Rule" id="MF_00378"/>
    </source>
</evidence>
<comment type="subcellular location">
    <subcellularLocation>
        <location evidence="5 6">Cytoplasm</location>
    </subcellularLocation>
</comment>
<dbReference type="AlphaFoldDB" id="Q1N0J3"/>
<dbReference type="InterPro" id="IPR025824">
    <property type="entry name" value="OB-fold_nuc-bd_dom"/>
</dbReference>
<keyword evidence="1 5" id="KW-0963">Cytoplasm</keyword>
<dbReference type="Proteomes" id="UP000004263">
    <property type="component" value="Unassembled WGS sequence"/>
</dbReference>
<keyword evidence="2 5" id="KW-0540">Nuclease</keyword>
<accession>Q1N0J3</accession>
<keyword evidence="7" id="KW-0175">Coiled coil</keyword>
<evidence type="ECO:0000256" key="1">
    <source>
        <dbReference type="ARBA" id="ARBA00022490"/>
    </source>
</evidence>
<dbReference type="Pfam" id="PF02601">
    <property type="entry name" value="Exonuc_VII_L"/>
    <property type="match status" value="1"/>
</dbReference>
<comment type="subunit">
    <text evidence="5">Heterooligomer composed of large and small subunits.</text>
</comment>